<dbReference type="GO" id="GO:0000077">
    <property type="term" value="P:DNA damage checkpoint signaling"/>
    <property type="evidence" value="ECO:0007669"/>
    <property type="project" value="TreeGrafter"/>
</dbReference>
<dbReference type="Pfam" id="PF02259">
    <property type="entry name" value="FAT"/>
    <property type="match status" value="1"/>
</dbReference>
<keyword evidence="13" id="KW-1185">Reference proteome</keyword>
<name>A0AA88XLA3_PINIB</name>
<sequence length="946" mass="108355">MFDVILFQADYLQPHLLGVITYFDSNLMNAENPKSLKKLILESLTALIKLMGKKHISRIRQRVYSTLKIGLELKDSDFNDTNCKAWDCFVRSLETPLLGQMMPQIVAALLPLLKDMPKGVADIFNFIILEHRESLAGSLHEVYFLPDIPELAEAHTVLKQCTEQGPSSHCDLKSKLRDAMKGIQHECLDIRLHALSKLRKLLREDKEKFYDYVIGNETADPIVTELVSVLLKGCRETDSRAQCLYAECIGEVGAIDPGRLELMTNNPKEHLAKFQISIEDDSFALGVISEGVKAYLTASEGIVQDCAALALQELLKIYRVPHPQGSNKDPSGKKIWDRLDEQAQQILLPFFQSRYMYKEKSPWDYSKLKKPLYCSEEKYKRYSQWVCKWTGYLSSKVKKEKPGLVFRACEAVVLNNLHMALYIQPFIVFQIVVDNKQEDREEIFSEINEVLNQTVKSDGKSRTGSSNAHHLATQTICTVIDYLVRWRQYKAQNTNPLPSKPREPLYLADAGYKAVDSFLQRVPHYQIANACFKCKAFTRSLMHIELHLQDKKQNLQDHLDFIQRLYRALDEPDGVVGVSAIRQTPQSLMEQILIHDLLFLQRLYQALDEPDGVVGVSAIRQTPQSLMEQILIHGLLLLQRLYQALDEPDGVVGLSAIRQTPQSLMEQILIHDLLLLQRLYQALDEPDGVVGVSAVRQTPQSLMEQILIHESLGQHEDAQSCYEKAIQTEPDEVSYHQGLLYSLMELGQVNKALLHATGAVAKKVDWNPQLYNYMVEAAWKLGRWQELENFAKSDKQSRTWAVGVGKVLMAAKEKKEYVFMQHLQILRQEQMGPLSAASMESGSYLRGYQYIVRLHMINEIEESLRLLLNLQTHTEDGEKLTCATSIEQMIKYWETRIQITQCSFRTEEPVLTLRRALFTLAQKVIDQRLDHEIGHWWLESAKIARE</sequence>
<dbReference type="SMART" id="SM00802">
    <property type="entry name" value="UME"/>
    <property type="match status" value="1"/>
</dbReference>
<dbReference type="AlphaFoldDB" id="A0AA88XLA3"/>
<evidence type="ECO:0000256" key="6">
    <source>
        <dbReference type="ARBA" id="ARBA00022763"/>
    </source>
</evidence>
<dbReference type="SUPFAM" id="SSF48452">
    <property type="entry name" value="TPR-like"/>
    <property type="match status" value="1"/>
</dbReference>
<dbReference type="InterPro" id="IPR019734">
    <property type="entry name" value="TPR_rpt"/>
</dbReference>
<gene>
    <name evidence="12" type="ORF">FSP39_012312</name>
</gene>
<dbReference type="GO" id="GO:0000723">
    <property type="term" value="P:telomere maintenance"/>
    <property type="evidence" value="ECO:0007669"/>
    <property type="project" value="TreeGrafter"/>
</dbReference>
<keyword evidence="5" id="KW-0547">Nucleotide-binding</keyword>
<accession>A0AA88XLA3</accession>
<keyword evidence="3" id="KW-0723">Serine/threonine-protein kinase</keyword>
<keyword evidence="4" id="KW-0808">Transferase</keyword>
<dbReference type="InterPro" id="IPR050517">
    <property type="entry name" value="DDR_Repair_Kinase"/>
</dbReference>
<evidence type="ECO:0000259" key="11">
    <source>
        <dbReference type="PROSITE" id="PS51189"/>
    </source>
</evidence>
<comment type="subcellular location">
    <subcellularLocation>
        <location evidence="1">Nucleus</location>
    </subcellularLocation>
</comment>
<proteinExistence type="predicted"/>
<dbReference type="InterPro" id="IPR012993">
    <property type="entry name" value="UME"/>
</dbReference>
<dbReference type="SUPFAM" id="SSF48371">
    <property type="entry name" value="ARM repeat"/>
    <property type="match status" value="1"/>
</dbReference>
<evidence type="ECO:0000256" key="1">
    <source>
        <dbReference type="ARBA" id="ARBA00004123"/>
    </source>
</evidence>
<keyword evidence="10" id="KW-0802">TPR repeat</keyword>
<dbReference type="InterPro" id="IPR003151">
    <property type="entry name" value="PIK-rel_kinase_FAT"/>
</dbReference>
<dbReference type="InterPro" id="IPR016024">
    <property type="entry name" value="ARM-type_fold"/>
</dbReference>
<dbReference type="InterPro" id="IPR056802">
    <property type="entry name" value="ATR-like_M-HEAT"/>
</dbReference>
<dbReference type="EMBL" id="VSWD01000011">
    <property type="protein sequence ID" value="KAK3087904.1"/>
    <property type="molecule type" value="Genomic_DNA"/>
</dbReference>
<dbReference type="EC" id="2.7.11.1" evidence="2"/>
<dbReference type="GO" id="GO:0005694">
    <property type="term" value="C:chromosome"/>
    <property type="evidence" value="ECO:0007669"/>
    <property type="project" value="TreeGrafter"/>
</dbReference>
<dbReference type="GO" id="GO:0004674">
    <property type="term" value="F:protein serine/threonine kinase activity"/>
    <property type="evidence" value="ECO:0007669"/>
    <property type="project" value="UniProtKB-KW"/>
</dbReference>
<dbReference type="Proteomes" id="UP001186944">
    <property type="component" value="Unassembled WGS sequence"/>
</dbReference>
<dbReference type="Gene3D" id="1.25.40.10">
    <property type="entry name" value="Tetratricopeptide repeat domain"/>
    <property type="match status" value="1"/>
</dbReference>
<dbReference type="GO" id="GO:0006281">
    <property type="term" value="P:DNA repair"/>
    <property type="evidence" value="ECO:0007669"/>
    <property type="project" value="TreeGrafter"/>
</dbReference>
<keyword evidence="6" id="KW-0227">DNA damage</keyword>
<dbReference type="PROSITE" id="PS51189">
    <property type="entry name" value="FAT"/>
    <property type="match status" value="1"/>
</dbReference>
<dbReference type="PANTHER" id="PTHR11139">
    <property type="entry name" value="ATAXIA TELANGIECTASIA MUTATED ATM -RELATED"/>
    <property type="match status" value="1"/>
</dbReference>
<dbReference type="Pfam" id="PF25030">
    <property type="entry name" value="M-HEAT_ATR"/>
    <property type="match status" value="1"/>
</dbReference>
<protein>
    <recommendedName>
        <fullName evidence="2">non-specific serine/threonine protein kinase</fullName>
        <ecNumber evidence="2">2.7.11.1</ecNumber>
    </recommendedName>
</protein>
<dbReference type="PANTHER" id="PTHR11139:SF69">
    <property type="entry name" value="SERINE_THREONINE-PROTEIN KINASE ATR"/>
    <property type="match status" value="1"/>
</dbReference>
<evidence type="ECO:0000313" key="13">
    <source>
        <dbReference type="Proteomes" id="UP001186944"/>
    </source>
</evidence>
<evidence type="ECO:0000256" key="7">
    <source>
        <dbReference type="ARBA" id="ARBA00022777"/>
    </source>
</evidence>
<reference evidence="12" key="1">
    <citation type="submission" date="2019-08" db="EMBL/GenBank/DDBJ databases">
        <title>The improved chromosome-level genome for the pearl oyster Pinctada fucata martensii using PacBio sequencing and Hi-C.</title>
        <authorList>
            <person name="Zheng Z."/>
        </authorList>
    </citation>
    <scope>NUCLEOTIDE SEQUENCE</scope>
    <source>
        <strain evidence="12">ZZ-2019</strain>
        <tissue evidence="12">Adductor muscle</tissue>
    </source>
</reference>
<dbReference type="InterPro" id="IPR011990">
    <property type="entry name" value="TPR-like_helical_dom_sf"/>
</dbReference>
<feature type="domain" description="FAT" evidence="11">
    <location>
        <begin position="526"/>
        <end position="946"/>
    </location>
</feature>
<evidence type="ECO:0000256" key="8">
    <source>
        <dbReference type="ARBA" id="ARBA00022840"/>
    </source>
</evidence>
<evidence type="ECO:0000256" key="3">
    <source>
        <dbReference type="ARBA" id="ARBA00022527"/>
    </source>
</evidence>
<dbReference type="InterPro" id="IPR014009">
    <property type="entry name" value="PIK_FAT"/>
</dbReference>
<evidence type="ECO:0000313" key="12">
    <source>
        <dbReference type="EMBL" id="KAK3087904.1"/>
    </source>
</evidence>
<dbReference type="GO" id="GO:0005524">
    <property type="term" value="F:ATP binding"/>
    <property type="evidence" value="ECO:0007669"/>
    <property type="project" value="UniProtKB-KW"/>
</dbReference>
<dbReference type="GO" id="GO:0005634">
    <property type="term" value="C:nucleus"/>
    <property type="evidence" value="ECO:0007669"/>
    <property type="project" value="UniProtKB-SubCell"/>
</dbReference>
<keyword evidence="9" id="KW-0539">Nucleus</keyword>
<evidence type="ECO:0000256" key="5">
    <source>
        <dbReference type="ARBA" id="ARBA00022741"/>
    </source>
</evidence>
<keyword evidence="7" id="KW-0418">Kinase</keyword>
<comment type="caution">
    <text evidence="12">The sequence shown here is derived from an EMBL/GenBank/DDBJ whole genome shotgun (WGS) entry which is preliminary data.</text>
</comment>
<evidence type="ECO:0000256" key="4">
    <source>
        <dbReference type="ARBA" id="ARBA00022679"/>
    </source>
</evidence>
<dbReference type="PROSITE" id="PS50005">
    <property type="entry name" value="TPR"/>
    <property type="match status" value="1"/>
</dbReference>
<keyword evidence="8" id="KW-0067">ATP-binding</keyword>
<evidence type="ECO:0000256" key="10">
    <source>
        <dbReference type="PROSITE-ProRule" id="PRU00339"/>
    </source>
</evidence>
<organism evidence="12 13">
    <name type="scientific">Pinctada imbricata</name>
    <name type="common">Atlantic pearl-oyster</name>
    <name type="synonym">Pinctada martensii</name>
    <dbReference type="NCBI Taxonomy" id="66713"/>
    <lineage>
        <taxon>Eukaryota</taxon>
        <taxon>Metazoa</taxon>
        <taxon>Spiralia</taxon>
        <taxon>Lophotrochozoa</taxon>
        <taxon>Mollusca</taxon>
        <taxon>Bivalvia</taxon>
        <taxon>Autobranchia</taxon>
        <taxon>Pteriomorphia</taxon>
        <taxon>Pterioida</taxon>
        <taxon>Pterioidea</taxon>
        <taxon>Pteriidae</taxon>
        <taxon>Pinctada</taxon>
    </lineage>
</organism>
<evidence type="ECO:0000256" key="2">
    <source>
        <dbReference type="ARBA" id="ARBA00012513"/>
    </source>
</evidence>
<dbReference type="Pfam" id="PF08064">
    <property type="entry name" value="UME"/>
    <property type="match status" value="1"/>
</dbReference>
<evidence type="ECO:0000256" key="9">
    <source>
        <dbReference type="ARBA" id="ARBA00023242"/>
    </source>
</evidence>
<feature type="repeat" description="TPR" evidence="10">
    <location>
        <begin position="699"/>
        <end position="732"/>
    </location>
</feature>